<dbReference type="EMBL" id="CP034183">
    <property type="protein sequence ID" value="AZI43609.1"/>
    <property type="molecule type" value="Genomic_DNA"/>
</dbReference>
<keyword evidence="9 15" id="KW-0808">Transferase</keyword>
<comment type="subcellular location">
    <subcellularLocation>
        <location evidence="2 15 17">Cytoplasm</location>
    </subcellularLocation>
</comment>
<dbReference type="PIRSF" id="PIRSF000386">
    <property type="entry name" value="tRNA_mtase"/>
    <property type="match status" value="1"/>
</dbReference>
<dbReference type="PANTHER" id="PTHR46417:SF1">
    <property type="entry name" value="TRNA (GUANINE-N(1)-)-METHYLTRANSFERASE"/>
    <property type="match status" value="1"/>
</dbReference>
<dbReference type="HAMAP" id="MF_00605">
    <property type="entry name" value="TrmD"/>
    <property type="match status" value="1"/>
</dbReference>
<dbReference type="GO" id="GO:0005829">
    <property type="term" value="C:cytosol"/>
    <property type="evidence" value="ECO:0007669"/>
    <property type="project" value="TreeGrafter"/>
</dbReference>
<dbReference type="NCBIfam" id="NF000648">
    <property type="entry name" value="PRK00026.1"/>
    <property type="match status" value="1"/>
</dbReference>
<evidence type="ECO:0000256" key="8">
    <source>
        <dbReference type="ARBA" id="ARBA00022603"/>
    </source>
</evidence>
<protein>
    <recommendedName>
        <fullName evidence="6 15">tRNA (guanine-N(1)-)-methyltransferase</fullName>
        <ecNumber evidence="5 15">2.1.1.228</ecNumber>
    </recommendedName>
    <alternativeName>
        <fullName evidence="12 15">M1G-methyltransferase</fullName>
    </alternativeName>
    <alternativeName>
        <fullName evidence="13 15">tRNA [GM37] methyltransferase</fullName>
    </alternativeName>
</protein>
<sequence>MEPAKQRASRSTEPVNNAPQLTFSVLTLFPELLRPFTEEALLGKARDKGLLAYRLIDLRSYAGNKHNKVDDSPYGGGAGMVIRVDVVARALEALSAEGSGTDAPDEVILLTPAGPRFDQRTAEELAGKRHIALLCGRYEGFDARTESLVTRELSLGDFVMMGGEAAAACVMEAVGRLVSGVIGDEASHLQDSFSSGLLDYPEYTRPVSWQGEDVPPELLSGNHAAIERWRRDQALGRTLERRPDLLPHANLTPLDSAALLTLGVSAEQLEVWGAPPPPKVKRKRKRGE</sequence>
<evidence type="ECO:0000256" key="12">
    <source>
        <dbReference type="ARBA" id="ARBA00029736"/>
    </source>
</evidence>
<evidence type="ECO:0000256" key="10">
    <source>
        <dbReference type="ARBA" id="ARBA00022691"/>
    </source>
</evidence>
<accession>A0A3G8YDZ2</accession>
<comment type="catalytic activity">
    <reaction evidence="14 15 17">
        <text>guanosine(37) in tRNA + S-adenosyl-L-methionine = N(1)-methylguanosine(37) in tRNA + S-adenosyl-L-homocysteine + H(+)</text>
        <dbReference type="Rhea" id="RHEA:36899"/>
        <dbReference type="Rhea" id="RHEA-COMP:10145"/>
        <dbReference type="Rhea" id="RHEA-COMP:10147"/>
        <dbReference type="ChEBI" id="CHEBI:15378"/>
        <dbReference type="ChEBI" id="CHEBI:57856"/>
        <dbReference type="ChEBI" id="CHEBI:59789"/>
        <dbReference type="ChEBI" id="CHEBI:73542"/>
        <dbReference type="ChEBI" id="CHEBI:74269"/>
        <dbReference type="EC" id="2.1.1.228"/>
    </reaction>
</comment>
<dbReference type="InterPro" id="IPR023148">
    <property type="entry name" value="tRNA_m1G_MeTrfase_C_sf"/>
</dbReference>
<evidence type="ECO:0000256" key="17">
    <source>
        <dbReference type="RuleBase" id="RU003464"/>
    </source>
</evidence>
<dbReference type="InterPro" id="IPR016009">
    <property type="entry name" value="tRNA_MeTrfase_TRMD/TRM10"/>
</dbReference>
<evidence type="ECO:0000256" key="9">
    <source>
        <dbReference type="ARBA" id="ARBA00022679"/>
    </source>
</evidence>
<dbReference type="Gene3D" id="1.10.1270.20">
    <property type="entry name" value="tRNA(m1g37)methyltransferase, domain 2"/>
    <property type="match status" value="1"/>
</dbReference>
<dbReference type="KEGG" id="dph:EHF33_13345"/>
<evidence type="ECO:0000256" key="6">
    <source>
        <dbReference type="ARBA" id="ARBA00014679"/>
    </source>
</evidence>
<comment type="subunit">
    <text evidence="4 15 17">Homodimer.</text>
</comment>
<dbReference type="Gene3D" id="3.40.1280.10">
    <property type="match status" value="1"/>
</dbReference>
<comment type="similarity">
    <text evidence="3 15 17">Belongs to the RNA methyltransferase TrmD family.</text>
</comment>
<evidence type="ECO:0000256" key="15">
    <source>
        <dbReference type="HAMAP-Rule" id="MF_00605"/>
    </source>
</evidence>
<dbReference type="PANTHER" id="PTHR46417">
    <property type="entry name" value="TRNA (GUANINE-N(1)-)-METHYLTRANSFERASE"/>
    <property type="match status" value="1"/>
</dbReference>
<evidence type="ECO:0000256" key="14">
    <source>
        <dbReference type="ARBA" id="ARBA00047783"/>
    </source>
</evidence>
<feature type="binding site" evidence="15 16">
    <location>
        <begin position="155"/>
        <end position="160"/>
    </location>
    <ligand>
        <name>S-adenosyl-L-methionine</name>
        <dbReference type="ChEBI" id="CHEBI:59789"/>
    </ligand>
</feature>
<reference evidence="19 20" key="1">
    <citation type="submission" date="2018-11" db="EMBL/GenBank/DDBJ databases">
        <title>Deinococcus shelandsis sp. nov., isolated from South Shetland Islands soil of Antarctica.</title>
        <authorList>
            <person name="Tian J."/>
        </authorList>
    </citation>
    <scope>NUCLEOTIDE SEQUENCE [LARGE SCALE GENOMIC DNA]</scope>
    <source>
        <strain evidence="19 20">S14-83T</strain>
    </source>
</reference>
<keyword evidence="8 15" id="KW-0489">Methyltransferase</keyword>
<feature type="binding site" evidence="15 16">
    <location>
        <position position="136"/>
    </location>
    <ligand>
        <name>S-adenosyl-L-methionine</name>
        <dbReference type="ChEBI" id="CHEBI:59789"/>
    </ligand>
</feature>
<evidence type="ECO:0000256" key="7">
    <source>
        <dbReference type="ARBA" id="ARBA00022490"/>
    </source>
</evidence>
<evidence type="ECO:0000256" key="16">
    <source>
        <dbReference type="PIRSR" id="PIRSR000386-1"/>
    </source>
</evidence>
<evidence type="ECO:0000259" key="18">
    <source>
        <dbReference type="Pfam" id="PF01746"/>
    </source>
</evidence>
<dbReference type="Proteomes" id="UP000276417">
    <property type="component" value="Chromosome 1"/>
</dbReference>
<keyword evidence="20" id="KW-1185">Reference proteome</keyword>
<dbReference type="EC" id="2.1.1.228" evidence="5 15"/>
<dbReference type="GO" id="GO:0002939">
    <property type="term" value="P:tRNA N1-guanine methylation"/>
    <property type="evidence" value="ECO:0007669"/>
    <property type="project" value="TreeGrafter"/>
</dbReference>
<dbReference type="Pfam" id="PF01746">
    <property type="entry name" value="tRNA_m1G_MT"/>
    <property type="match status" value="1"/>
</dbReference>
<proteinExistence type="inferred from homology"/>
<keyword evidence="7 15" id="KW-0963">Cytoplasm</keyword>
<dbReference type="CDD" id="cd18080">
    <property type="entry name" value="TrmD-like"/>
    <property type="match status" value="1"/>
</dbReference>
<evidence type="ECO:0000256" key="2">
    <source>
        <dbReference type="ARBA" id="ARBA00004496"/>
    </source>
</evidence>
<evidence type="ECO:0000256" key="5">
    <source>
        <dbReference type="ARBA" id="ARBA00012807"/>
    </source>
</evidence>
<keyword evidence="10 15" id="KW-0949">S-adenosyl-L-methionine</keyword>
<evidence type="ECO:0000313" key="19">
    <source>
        <dbReference type="EMBL" id="AZI43609.1"/>
    </source>
</evidence>
<evidence type="ECO:0000256" key="1">
    <source>
        <dbReference type="ARBA" id="ARBA00002634"/>
    </source>
</evidence>
<name>A0A3G8YDZ2_9DEIO</name>
<dbReference type="InterPro" id="IPR029026">
    <property type="entry name" value="tRNA_m1G_MTases_N"/>
</dbReference>
<dbReference type="FunFam" id="1.10.1270.20:FF:000001">
    <property type="entry name" value="tRNA (guanine-N(1)-)-methyltransferase"/>
    <property type="match status" value="1"/>
</dbReference>
<keyword evidence="11 15" id="KW-0819">tRNA processing</keyword>
<dbReference type="OrthoDB" id="9807416at2"/>
<evidence type="ECO:0000313" key="20">
    <source>
        <dbReference type="Proteomes" id="UP000276417"/>
    </source>
</evidence>
<dbReference type="GO" id="GO:0052906">
    <property type="term" value="F:tRNA (guanine(37)-N1)-methyltransferase activity"/>
    <property type="evidence" value="ECO:0007669"/>
    <property type="project" value="UniProtKB-UniRule"/>
</dbReference>
<evidence type="ECO:0000256" key="4">
    <source>
        <dbReference type="ARBA" id="ARBA00011738"/>
    </source>
</evidence>
<feature type="domain" description="tRNA methyltransferase TRMD/TRM10-type" evidence="18">
    <location>
        <begin position="22"/>
        <end position="246"/>
    </location>
</feature>
<dbReference type="InterPro" id="IPR029028">
    <property type="entry name" value="Alpha/beta_knot_MTases"/>
</dbReference>
<dbReference type="NCBIfam" id="TIGR00088">
    <property type="entry name" value="trmD"/>
    <property type="match status" value="1"/>
</dbReference>
<gene>
    <name evidence="15 19" type="primary">trmD</name>
    <name evidence="19" type="ORF">EHF33_13345</name>
</gene>
<organism evidence="19 20">
    <name type="scientific">Deinococcus psychrotolerans</name>
    <dbReference type="NCBI Taxonomy" id="2489213"/>
    <lineage>
        <taxon>Bacteria</taxon>
        <taxon>Thermotogati</taxon>
        <taxon>Deinococcota</taxon>
        <taxon>Deinococci</taxon>
        <taxon>Deinococcales</taxon>
        <taxon>Deinococcaceae</taxon>
        <taxon>Deinococcus</taxon>
    </lineage>
</organism>
<evidence type="ECO:0000256" key="13">
    <source>
        <dbReference type="ARBA" id="ARBA00033392"/>
    </source>
</evidence>
<dbReference type="AlphaFoldDB" id="A0A3G8YDZ2"/>
<dbReference type="InterPro" id="IPR002649">
    <property type="entry name" value="tRNA_m1G_MeTrfase_TrmD"/>
</dbReference>
<comment type="function">
    <text evidence="1 15 17">Specifically methylates guanosine-37 in various tRNAs.</text>
</comment>
<evidence type="ECO:0000256" key="3">
    <source>
        <dbReference type="ARBA" id="ARBA00007630"/>
    </source>
</evidence>
<dbReference type="SUPFAM" id="SSF75217">
    <property type="entry name" value="alpha/beta knot"/>
    <property type="match status" value="1"/>
</dbReference>
<evidence type="ECO:0000256" key="11">
    <source>
        <dbReference type="ARBA" id="ARBA00022694"/>
    </source>
</evidence>